<dbReference type="PANTHER" id="PTHR34186:SF2">
    <property type="entry name" value="CYANATE HYDRATASE"/>
    <property type="match status" value="1"/>
</dbReference>
<dbReference type="Pfam" id="PF02560">
    <property type="entry name" value="Cyanate_lyase"/>
    <property type="match status" value="1"/>
</dbReference>
<comment type="catalytic activity">
    <reaction evidence="1">
        <text>cyanate + hydrogencarbonate + 3 H(+) = NH4(+) + 2 CO2</text>
        <dbReference type="Rhea" id="RHEA:11120"/>
        <dbReference type="ChEBI" id="CHEBI:15378"/>
        <dbReference type="ChEBI" id="CHEBI:16526"/>
        <dbReference type="ChEBI" id="CHEBI:17544"/>
        <dbReference type="ChEBI" id="CHEBI:28938"/>
        <dbReference type="ChEBI" id="CHEBI:29195"/>
        <dbReference type="EC" id="4.2.1.104"/>
    </reaction>
</comment>
<dbReference type="AlphaFoldDB" id="V9W6F7"/>
<protein>
    <recommendedName>
        <fullName evidence="1">Cyanate hydratase</fullName>
        <shortName evidence="1">Cyanase</shortName>
        <ecNumber evidence="1">4.2.1.104</ecNumber>
    </recommendedName>
    <alternativeName>
        <fullName evidence="1">Cyanate hydrolase</fullName>
    </alternativeName>
    <alternativeName>
        <fullName evidence="1">Cyanate lyase</fullName>
    </alternativeName>
</protein>
<accession>V9W6F7</accession>
<dbReference type="eggNOG" id="COG1513">
    <property type="taxonomic scope" value="Bacteria"/>
</dbReference>
<dbReference type="InterPro" id="IPR036581">
    <property type="entry name" value="Cyanate_lyase_C_sf"/>
</dbReference>
<feature type="domain" description="Cyanate lyase C-terminal" evidence="2">
    <location>
        <begin position="1"/>
        <end position="69"/>
    </location>
</feature>
<dbReference type="HOGENOM" id="CLU_185569_0_0_9"/>
<dbReference type="KEGG" id="plv:ERIC2_c17050"/>
<dbReference type="PATRIC" id="fig|697284.3.peg.1641"/>
<feature type="active site" evidence="1">
    <location>
        <position position="10"/>
    </location>
</feature>
<reference evidence="3 4" key="1">
    <citation type="journal article" date="2014" name="PLoS ONE">
        <title>How to Kill the Honey Bee Larva: Genomic Potential and Virulence Mechanisms of Paenibacillus larvae.</title>
        <authorList>
            <person name="Djukic M."/>
            <person name="Brzuszkiewicz E."/>
            <person name="Funfhaus A."/>
            <person name="Voss J."/>
            <person name="Gollnow K."/>
            <person name="Poppinga L."/>
            <person name="Liesegang H."/>
            <person name="Garcia-Gonzalez E."/>
            <person name="Genersch E."/>
            <person name="Daniel R."/>
        </authorList>
    </citation>
    <scope>NUCLEOTIDE SEQUENCE [LARGE SCALE GENOMIC DNA]</scope>
    <source>
        <strain evidence="3 4">DSM 25430</strain>
    </source>
</reference>
<keyword evidence="4" id="KW-1185">Reference proteome</keyword>
<dbReference type="Gene3D" id="3.30.1160.10">
    <property type="entry name" value="Cyanate lyase, C-terminal domain"/>
    <property type="match status" value="1"/>
</dbReference>
<dbReference type="NCBIfam" id="TIGR00673">
    <property type="entry name" value="cynS"/>
    <property type="match status" value="1"/>
</dbReference>
<comment type="function">
    <text evidence="1">Catalyzes the reaction of cyanate with bicarbonate to produce ammonia and carbon dioxide.</text>
</comment>
<dbReference type="SUPFAM" id="SSF55234">
    <property type="entry name" value="Cyanase C-terminal domain"/>
    <property type="match status" value="1"/>
</dbReference>
<comment type="similarity">
    <text evidence="1">Belongs to the cyanase family.</text>
</comment>
<keyword evidence="1 3" id="KW-0456">Lyase</keyword>
<dbReference type="CDD" id="cd00559">
    <property type="entry name" value="Cyanase_C"/>
    <property type="match status" value="1"/>
</dbReference>
<proteinExistence type="inferred from homology"/>
<dbReference type="EMBL" id="CP003355">
    <property type="protein sequence ID" value="AHD05524.1"/>
    <property type="molecule type" value="Genomic_DNA"/>
</dbReference>
<gene>
    <name evidence="1 3" type="primary">cynS</name>
    <name evidence="3" type="ORF">ERIC2_c17050</name>
</gene>
<dbReference type="EC" id="4.2.1.104" evidence="1"/>
<organism evidence="3 4">
    <name type="scientific">Paenibacillus larvae subsp. larvae DSM 25430</name>
    <dbReference type="NCBI Taxonomy" id="697284"/>
    <lineage>
        <taxon>Bacteria</taxon>
        <taxon>Bacillati</taxon>
        <taxon>Bacillota</taxon>
        <taxon>Bacilli</taxon>
        <taxon>Bacillales</taxon>
        <taxon>Paenibacillaceae</taxon>
        <taxon>Paenibacillus</taxon>
    </lineage>
</organism>
<evidence type="ECO:0000313" key="3">
    <source>
        <dbReference type="EMBL" id="AHD05524.1"/>
    </source>
</evidence>
<dbReference type="SMART" id="SM01116">
    <property type="entry name" value="Cyanate_lyase"/>
    <property type="match status" value="1"/>
</dbReference>
<evidence type="ECO:0000256" key="1">
    <source>
        <dbReference type="HAMAP-Rule" id="MF_00535"/>
    </source>
</evidence>
<feature type="active site" evidence="1">
    <location>
        <position position="36"/>
    </location>
</feature>
<name>V9W6F7_9BACL</name>
<dbReference type="PANTHER" id="PTHR34186">
    <property type="entry name" value="CYANATE HYDRATASE"/>
    <property type="match status" value="1"/>
</dbReference>
<feature type="active site" evidence="1">
    <location>
        <position position="13"/>
    </location>
</feature>
<dbReference type="GO" id="GO:0008824">
    <property type="term" value="F:cyanate hydratase activity"/>
    <property type="evidence" value="ECO:0007669"/>
    <property type="project" value="UniProtKB-UniRule"/>
</dbReference>
<dbReference type="InterPro" id="IPR003712">
    <property type="entry name" value="Cyanate_lyase_C"/>
</dbReference>
<dbReference type="InterPro" id="IPR008076">
    <property type="entry name" value="Cyanase"/>
</dbReference>
<dbReference type="HAMAP" id="MF_00535">
    <property type="entry name" value="Cyanate_hydrat"/>
    <property type="match status" value="1"/>
</dbReference>
<evidence type="ECO:0000259" key="2">
    <source>
        <dbReference type="SMART" id="SM01116"/>
    </source>
</evidence>
<dbReference type="PRINTS" id="PR01693">
    <property type="entry name" value="CYANASE"/>
</dbReference>
<evidence type="ECO:0000313" key="4">
    <source>
        <dbReference type="Proteomes" id="UP000029431"/>
    </source>
</evidence>
<sequence>MPPTDPLLYRFYEILLVYGPGMKEIIHEKFGDGIMSAIDFEMDIKRVPDPKGDRVLMMLNGKFLPYKKF</sequence>
<dbReference type="Proteomes" id="UP000029431">
    <property type="component" value="Chromosome"/>
</dbReference>